<evidence type="ECO:0000256" key="1">
    <source>
        <dbReference type="SAM" id="Phobius"/>
    </source>
</evidence>
<dbReference type="EMBL" id="JACOPO010000001">
    <property type="protein sequence ID" value="MBC5721434.1"/>
    <property type="molecule type" value="Genomic_DNA"/>
</dbReference>
<proteinExistence type="predicted"/>
<name>A0A8J6M5G0_9FIRM</name>
<keyword evidence="1" id="KW-1133">Transmembrane helix</keyword>
<feature type="transmembrane region" description="Helical" evidence="1">
    <location>
        <begin position="31"/>
        <end position="51"/>
    </location>
</feature>
<sequence>MTGLPGFAAWGLAGLLVCTALLILRRPVAQLIRLILRSSVGLAALALFSQVGQALGVTLGVNLVNALVLGLLGVPGFGLLLMLQWVLK</sequence>
<keyword evidence="1" id="KW-0472">Membrane</keyword>
<dbReference type="Proteomes" id="UP000628736">
    <property type="component" value="Unassembled WGS sequence"/>
</dbReference>
<feature type="transmembrane region" description="Helical" evidence="1">
    <location>
        <begin position="6"/>
        <end position="24"/>
    </location>
</feature>
<comment type="caution">
    <text evidence="2">The sequence shown here is derived from an EMBL/GenBank/DDBJ whole genome shotgun (WGS) entry which is preliminary data.</text>
</comment>
<protein>
    <submittedName>
        <fullName evidence="2">Pro-sigmaK processing inhibitor BofA family protein</fullName>
    </submittedName>
</protein>
<evidence type="ECO:0000313" key="2">
    <source>
        <dbReference type="EMBL" id="MBC5721434.1"/>
    </source>
</evidence>
<feature type="transmembrane region" description="Helical" evidence="1">
    <location>
        <begin position="63"/>
        <end position="87"/>
    </location>
</feature>
<dbReference type="RefSeq" id="WP_147571623.1">
    <property type="nucleotide sequence ID" value="NZ_JACOPO010000001.1"/>
</dbReference>
<dbReference type="InterPro" id="IPR010001">
    <property type="entry name" value="BofA"/>
</dbReference>
<gene>
    <name evidence="2" type="ORF">H8S11_01155</name>
</gene>
<reference evidence="2" key="1">
    <citation type="submission" date="2020-08" db="EMBL/GenBank/DDBJ databases">
        <title>Genome public.</title>
        <authorList>
            <person name="Liu C."/>
            <person name="Sun Q."/>
        </authorList>
    </citation>
    <scope>NUCLEOTIDE SEQUENCE</scope>
    <source>
        <strain evidence="2">NSJ-23</strain>
    </source>
</reference>
<evidence type="ECO:0000313" key="3">
    <source>
        <dbReference type="Proteomes" id="UP000628736"/>
    </source>
</evidence>
<organism evidence="2 3">
    <name type="scientific">Flintibacter hominis</name>
    <dbReference type="NCBI Taxonomy" id="2763048"/>
    <lineage>
        <taxon>Bacteria</taxon>
        <taxon>Bacillati</taxon>
        <taxon>Bacillota</taxon>
        <taxon>Clostridia</taxon>
        <taxon>Eubacteriales</taxon>
        <taxon>Flintibacter</taxon>
    </lineage>
</organism>
<accession>A0A8J6M5G0</accession>
<keyword evidence="1" id="KW-0812">Transmembrane</keyword>
<dbReference type="Pfam" id="PF07441">
    <property type="entry name" value="BofA"/>
    <property type="match status" value="1"/>
</dbReference>
<keyword evidence="3" id="KW-1185">Reference proteome</keyword>
<dbReference type="AlphaFoldDB" id="A0A8J6M5G0"/>